<dbReference type="InterPro" id="IPR002213">
    <property type="entry name" value="UDP_glucos_trans"/>
</dbReference>
<evidence type="ECO:0000256" key="1">
    <source>
        <dbReference type="ARBA" id="ARBA00009995"/>
    </source>
</evidence>
<evidence type="ECO:0000256" key="2">
    <source>
        <dbReference type="ARBA" id="ARBA00022679"/>
    </source>
</evidence>
<comment type="caution">
    <text evidence="3">The sequence shown here is derived from an EMBL/GenBank/DDBJ whole genome shotgun (WGS) entry which is preliminary data.</text>
</comment>
<keyword evidence="2" id="KW-0808">Transferase</keyword>
<accession>A0AAD5CAT7</accession>
<dbReference type="CDD" id="cd03784">
    <property type="entry name" value="GT1_Gtf-like"/>
    <property type="match status" value="1"/>
</dbReference>
<name>A0AAD5CAT7_AMBAR</name>
<reference evidence="3" key="1">
    <citation type="submission" date="2022-06" db="EMBL/GenBank/DDBJ databases">
        <title>Uncovering the hologenomic basis of an extraordinary plant invasion.</title>
        <authorList>
            <person name="Bieker V.C."/>
            <person name="Martin M.D."/>
            <person name="Gilbert T."/>
            <person name="Hodgins K."/>
            <person name="Battlay P."/>
            <person name="Petersen B."/>
            <person name="Wilson J."/>
        </authorList>
    </citation>
    <scope>NUCLEOTIDE SEQUENCE</scope>
    <source>
        <strain evidence="3">AA19_3_7</strain>
        <tissue evidence="3">Leaf</tissue>
    </source>
</reference>
<dbReference type="GO" id="GO:0080043">
    <property type="term" value="F:quercetin 3-O-glucosyltransferase activity"/>
    <property type="evidence" value="ECO:0007669"/>
    <property type="project" value="TreeGrafter"/>
</dbReference>
<dbReference type="FunFam" id="3.40.50.2000:FF:000040">
    <property type="entry name" value="UDP-glycosyltransferase 76C1"/>
    <property type="match status" value="1"/>
</dbReference>
<keyword evidence="4" id="KW-1185">Reference proteome</keyword>
<dbReference type="SUPFAM" id="SSF53756">
    <property type="entry name" value="UDP-Glycosyltransferase/glycogen phosphorylase"/>
    <property type="match status" value="2"/>
</dbReference>
<dbReference type="Proteomes" id="UP001206925">
    <property type="component" value="Unassembled WGS sequence"/>
</dbReference>
<evidence type="ECO:0000313" key="3">
    <source>
        <dbReference type="EMBL" id="KAI7738014.1"/>
    </source>
</evidence>
<dbReference type="Gene3D" id="3.40.50.2000">
    <property type="entry name" value="Glycogen Phosphorylase B"/>
    <property type="match status" value="3"/>
</dbReference>
<protein>
    <submittedName>
        <fullName evidence="3">Uncharacterized protein</fullName>
    </submittedName>
</protein>
<evidence type="ECO:0000313" key="4">
    <source>
        <dbReference type="Proteomes" id="UP001206925"/>
    </source>
</evidence>
<dbReference type="GO" id="GO:0080044">
    <property type="term" value="F:quercetin 7-O-glucosyltransferase activity"/>
    <property type="evidence" value="ECO:0007669"/>
    <property type="project" value="TreeGrafter"/>
</dbReference>
<sequence length="568" mass="64522">MKNHEGGETTVEPTHHATPCRRIILFPLPVQGHLGPMLQLASILHTQGFKIIIIHAEQNKPNHSDYPHFTFKPIADGFSDIGNHMPEKPDPSFYITYLNEHCANSFRDCLARLLVEPNEPPVACLITDAEYYITQEIADSLKVPRVVFWACNIVSLLVYRDLSFFYEKGYFNLTTKDPEYEVSVPEYPFLKVKDVIKISKTPYRMGKYLTKVMKQVNASSGIIWNSFNEPEEAILKTLSHDFPIPRFTLGPLQKYLPSSTLDIIFEQDRTFFSWLDAQAPKSVIYVSFGSLARITKSEFQEVAYGLTDIGIPFLWVVRQGMVEGSEWIECLPEKFLEEVGDRGRIVKWCPQKEVLAHDAIGCFWTHSGWNSTLEGICDGVPMICSPSDVGQPIIARYVSDVWKIGILLENGLERDGIKRVVKRLMLDKEGEDIRSRINILKEKVNISFQEGGSSRRSLKSLVDYILSGWNSTLESICEGVPMTCSPSFVGQPIIARYVSDVWKIGILLENGLERDGIKRVVKRLMLDKEGEDIRGRINILKEKVNISFQEGGSSRRSLKSLVDYILSF</sequence>
<proteinExistence type="inferred from homology"/>
<dbReference type="PANTHER" id="PTHR11926">
    <property type="entry name" value="GLUCOSYL/GLUCURONOSYL TRANSFERASES"/>
    <property type="match status" value="1"/>
</dbReference>
<comment type="similarity">
    <text evidence="1">Belongs to the UDP-glycosyltransferase family.</text>
</comment>
<dbReference type="EMBL" id="JAMZMK010008895">
    <property type="protein sequence ID" value="KAI7738014.1"/>
    <property type="molecule type" value="Genomic_DNA"/>
</dbReference>
<dbReference type="Pfam" id="PF00201">
    <property type="entry name" value="UDPGT"/>
    <property type="match status" value="2"/>
</dbReference>
<gene>
    <name evidence="3" type="ORF">M8C21_031912</name>
</gene>
<dbReference type="FunFam" id="3.40.50.2000:FF:000120">
    <property type="entry name" value="UDP-glycosyltransferase 76C1"/>
    <property type="match status" value="1"/>
</dbReference>
<dbReference type="AlphaFoldDB" id="A0AAD5CAT7"/>
<dbReference type="PANTHER" id="PTHR11926:SF1426">
    <property type="entry name" value="UDP-GLYCOSYLTRANSFERASE SUPERFAMILY PROTEIN-RELATED"/>
    <property type="match status" value="1"/>
</dbReference>
<organism evidence="3 4">
    <name type="scientific">Ambrosia artemisiifolia</name>
    <name type="common">Common ragweed</name>
    <dbReference type="NCBI Taxonomy" id="4212"/>
    <lineage>
        <taxon>Eukaryota</taxon>
        <taxon>Viridiplantae</taxon>
        <taxon>Streptophyta</taxon>
        <taxon>Embryophyta</taxon>
        <taxon>Tracheophyta</taxon>
        <taxon>Spermatophyta</taxon>
        <taxon>Magnoliopsida</taxon>
        <taxon>eudicotyledons</taxon>
        <taxon>Gunneridae</taxon>
        <taxon>Pentapetalae</taxon>
        <taxon>asterids</taxon>
        <taxon>campanulids</taxon>
        <taxon>Asterales</taxon>
        <taxon>Asteraceae</taxon>
        <taxon>Asteroideae</taxon>
        <taxon>Heliantheae alliance</taxon>
        <taxon>Heliantheae</taxon>
        <taxon>Ambrosia</taxon>
    </lineage>
</organism>